<dbReference type="PROSITE" id="PS50906">
    <property type="entry name" value="NIT"/>
    <property type="match status" value="1"/>
</dbReference>
<reference evidence="7 8" key="1">
    <citation type="submission" date="2023-03" db="EMBL/GenBank/DDBJ databases">
        <title>Thalassotalea loyana LMG 22536T draft genome sequence.</title>
        <authorList>
            <person name="Sawabe T."/>
        </authorList>
    </citation>
    <scope>NUCLEOTIDE SEQUENCE [LARGE SCALE GENOMIC DNA]</scope>
    <source>
        <strain evidence="7 8">LMG 22536</strain>
    </source>
</reference>
<feature type="domain" description="Methyl-accepting transducer" evidence="5">
    <location>
        <begin position="382"/>
        <end position="618"/>
    </location>
</feature>
<dbReference type="Pfam" id="PF00015">
    <property type="entry name" value="MCPsignal"/>
    <property type="match status" value="1"/>
</dbReference>
<evidence type="ECO:0000259" key="6">
    <source>
        <dbReference type="PROSITE" id="PS50906"/>
    </source>
</evidence>
<dbReference type="PANTHER" id="PTHR32089:SF112">
    <property type="entry name" value="LYSOZYME-LIKE PROTEIN-RELATED"/>
    <property type="match status" value="1"/>
</dbReference>
<keyword evidence="4" id="KW-0812">Transmembrane</keyword>
<sequence length="654" mass="71981">MLKYVSSRLNVFIMLPCALLALIVSYDVYHSYNKMVNAYESEYNAFLSHETLSVVHEVQKERGLTAGYIGSQGARFKSELNQQRKLVDEAMQTLKAQRSNWQLSDDMIIAYNEFISPFNKIADTRRAVDSLSLPLSNALKYYTGINSSGLHVVIMASKLSTNQIISAELFSIYNFSYTKESAGIERAVLANVFSADEFSPQLRIKHTELVTKQDVFTYEALESATSDIIDIFNDALTSEFNAKVEEYREAVANKDANFNRQASEWFKVATERINLLKEAEEKALRVVDKTAIKIQQEAVVILVVELAILVLGILVTIALSLAIKVRKNQSDQIKHGIDVALNERNLADEIQIVSFDELGDAARNINSLTQLFSGDLKEFLVTSRNINAASEQTATAINQSKHNLKQQQLELEGVANSIIDMDRSVNDIANSMESNAHSIHTVVNDAVDGKNVVTDAVTVIREAAQDMTASADSISDLNERIGSITSMVQLIQGIAEQTNLLALNAAIEAARAGEQGRGFAVVADEVRSLASRTQQSTEDIARIVNELQEGSKQAFNIIEHGKNNAIDASKQAELIKETLDNISEKINEIQIVSDSVASSTKVQANVLQEVSESITSISHRASENVAGAEQISVAAEMIASSALDMDEKIVKYKT</sequence>
<proteinExistence type="predicted"/>
<dbReference type="PROSITE" id="PS50111">
    <property type="entry name" value="CHEMOTAXIS_TRANSDUC_2"/>
    <property type="match status" value="1"/>
</dbReference>
<dbReference type="InterPro" id="IPR004089">
    <property type="entry name" value="MCPsignal_dom"/>
</dbReference>
<feature type="transmembrane region" description="Helical" evidence="4">
    <location>
        <begin position="299"/>
        <end position="323"/>
    </location>
</feature>
<evidence type="ECO:0000256" key="4">
    <source>
        <dbReference type="SAM" id="Phobius"/>
    </source>
</evidence>
<gene>
    <name evidence="7" type="ORF">tloyanaT_35810</name>
</gene>
<name>A0ABQ6HGZ7_9GAMM</name>
<keyword evidence="8" id="KW-1185">Reference proteome</keyword>
<dbReference type="CDD" id="cd11386">
    <property type="entry name" value="MCP_signal"/>
    <property type="match status" value="1"/>
</dbReference>
<evidence type="ECO:0000313" key="8">
    <source>
        <dbReference type="Proteomes" id="UP001157134"/>
    </source>
</evidence>
<comment type="subcellular location">
    <subcellularLocation>
        <location evidence="1">Membrane</location>
    </subcellularLocation>
</comment>
<dbReference type="RefSeq" id="WP_284301294.1">
    <property type="nucleotide sequence ID" value="NZ_BSSV01000010.1"/>
</dbReference>
<keyword evidence="2 3" id="KW-0807">Transducer</keyword>
<evidence type="ECO:0000259" key="5">
    <source>
        <dbReference type="PROSITE" id="PS50111"/>
    </source>
</evidence>
<dbReference type="SUPFAM" id="SSF58104">
    <property type="entry name" value="Methyl-accepting chemotaxis protein (MCP) signaling domain"/>
    <property type="match status" value="1"/>
</dbReference>
<dbReference type="Gene3D" id="1.10.287.950">
    <property type="entry name" value="Methyl-accepting chemotaxis protein"/>
    <property type="match status" value="1"/>
</dbReference>
<protein>
    <submittedName>
        <fullName evidence="7">Methyl-accepting chemotaxis protein</fullName>
    </submittedName>
</protein>
<organism evidence="7 8">
    <name type="scientific">Thalassotalea loyana</name>
    <dbReference type="NCBI Taxonomy" id="280483"/>
    <lineage>
        <taxon>Bacteria</taxon>
        <taxon>Pseudomonadati</taxon>
        <taxon>Pseudomonadota</taxon>
        <taxon>Gammaproteobacteria</taxon>
        <taxon>Alteromonadales</taxon>
        <taxon>Colwelliaceae</taxon>
        <taxon>Thalassotalea</taxon>
    </lineage>
</organism>
<dbReference type="Pfam" id="PF08376">
    <property type="entry name" value="NIT"/>
    <property type="match status" value="1"/>
</dbReference>
<dbReference type="InterPro" id="IPR013587">
    <property type="entry name" value="Nitrate/nitrite_sensing"/>
</dbReference>
<comment type="caution">
    <text evidence="7">The sequence shown here is derived from an EMBL/GenBank/DDBJ whole genome shotgun (WGS) entry which is preliminary data.</text>
</comment>
<dbReference type="InterPro" id="IPR010910">
    <property type="entry name" value="Nitrate/nitrite_sensing_bac"/>
</dbReference>
<dbReference type="SMART" id="SM00283">
    <property type="entry name" value="MA"/>
    <property type="match status" value="1"/>
</dbReference>
<evidence type="ECO:0000256" key="2">
    <source>
        <dbReference type="ARBA" id="ARBA00023224"/>
    </source>
</evidence>
<evidence type="ECO:0000256" key="1">
    <source>
        <dbReference type="ARBA" id="ARBA00004370"/>
    </source>
</evidence>
<keyword evidence="4" id="KW-1133">Transmembrane helix</keyword>
<dbReference type="PANTHER" id="PTHR32089">
    <property type="entry name" value="METHYL-ACCEPTING CHEMOTAXIS PROTEIN MCPB"/>
    <property type="match status" value="1"/>
</dbReference>
<keyword evidence="4" id="KW-0472">Membrane</keyword>
<dbReference type="EMBL" id="BSSV01000010">
    <property type="protein sequence ID" value="GLX87328.1"/>
    <property type="molecule type" value="Genomic_DNA"/>
</dbReference>
<evidence type="ECO:0000313" key="7">
    <source>
        <dbReference type="EMBL" id="GLX87328.1"/>
    </source>
</evidence>
<accession>A0ABQ6HGZ7</accession>
<dbReference type="Proteomes" id="UP001157134">
    <property type="component" value="Unassembled WGS sequence"/>
</dbReference>
<evidence type="ECO:0000256" key="3">
    <source>
        <dbReference type="PROSITE-ProRule" id="PRU00284"/>
    </source>
</evidence>
<feature type="transmembrane region" description="Helical" evidence="4">
    <location>
        <begin position="12"/>
        <end position="29"/>
    </location>
</feature>
<feature type="domain" description="NIT" evidence="6">
    <location>
        <begin position="49"/>
        <end position="294"/>
    </location>
</feature>